<accession>A0A1I1B6S8</accession>
<keyword evidence="2" id="KW-1185">Reference proteome</keyword>
<dbReference type="RefSeq" id="WP_177199495.1">
    <property type="nucleotide sequence ID" value="NZ_FOKI01000058.1"/>
</dbReference>
<evidence type="ECO:0000313" key="1">
    <source>
        <dbReference type="EMBL" id="SFB44290.1"/>
    </source>
</evidence>
<sequence>MRLNEDDLEQFKKFAKENGLNQHQAFNSLLNMVKLENAKEKLGDRAKSI</sequence>
<protein>
    <submittedName>
        <fullName evidence="1">Uncharacterized protein</fullName>
    </submittedName>
</protein>
<reference evidence="1" key="1">
    <citation type="submission" date="2016-10" db="EMBL/GenBank/DDBJ databases">
        <authorList>
            <person name="de Groot N.N."/>
        </authorList>
    </citation>
    <scope>NUCLEOTIDE SEQUENCE [LARGE SCALE GENOMIC DNA]</scope>
    <source>
        <strain evidence="1">DSM 12271</strain>
    </source>
</reference>
<dbReference type="AlphaFoldDB" id="A0A1I1B6S8"/>
<evidence type="ECO:0000313" key="2">
    <source>
        <dbReference type="Proteomes" id="UP000198619"/>
    </source>
</evidence>
<dbReference type="Proteomes" id="UP000198619">
    <property type="component" value="Unassembled WGS sequence"/>
</dbReference>
<gene>
    <name evidence="1" type="ORF">SAMN04488528_10581</name>
</gene>
<proteinExistence type="predicted"/>
<organism evidence="1 2">
    <name type="scientific">Clostridium frigidicarnis</name>
    <dbReference type="NCBI Taxonomy" id="84698"/>
    <lineage>
        <taxon>Bacteria</taxon>
        <taxon>Bacillati</taxon>
        <taxon>Bacillota</taxon>
        <taxon>Clostridia</taxon>
        <taxon>Eubacteriales</taxon>
        <taxon>Clostridiaceae</taxon>
        <taxon>Clostridium</taxon>
    </lineage>
</organism>
<name>A0A1I1B6S8_9CLOT</name>
<dbReference type="EMBL" id="FOKI01000058">
    <property type="protein sequence ID" value="SFB44290.1"/>
    <property type="molecule type" value="Genomic_DNA"/>
</dbReference>